<feature type="region of interest" description="Disordered" evidence="1">
    <location>
        <begin position="143"/>
        <end position="170"/>
    </location>
</feature>
<dbReference type="Proteomes" id="UP000053820">
    <property type="component" value="Unassembled WGS sequence"/>
</dbReference>
<evidence type="ECO:0000256" key="1">
    <source>
        <dbReference type="SAM" id="MobiDB-lite"/>
    </source>
</evidence>
<proteinExistence type="predicted"/>
<dbReference type="HOGENOM" id="CLU_026928_0_0_1"/>
<feature type="region of interest" description="Disordered" evidence="1">
    <location>
        <begin position="366"/>
        <end position="418"/>
    </location>
</feature>
<protein>
    <submittedName>
        <fullName evidence="2">Uncharacterized protein</fullName>
    </submittedName>
</protein>
<sequence length="458" mass="50047">MSIQMDRVHTLAAARPSPQIAPVNGQTLMQHLQNGNAGHTIEKSPSPERAQPHPLGSTPDERQCQMEQSLKRSVTLVIWYKLTPASYLDAYNYTTGNWEQHMITTVRTIESEQRLLYKLRKSLLAGLADEECRSLAEERTLQLKKKQQGSGGNNLTLPPTQLKRPASESAEVPSAKRFYLPEGYPARHVYIPPPMNYMIPPQTMPYAPPLASPPLSRPHARNGGQLDEMGSPMGSPFPSPGMNLQSPVVPQTPLYGANTPSTSPSTAIRTSFPQHPHPPLKRWPNDYTVFEIAAGFRAMDTMVAQTPTATQRMAFERVFGCRYVKSTVCRHRGVYREADAAVRALFEGMGNDERAVGGEFVRRVEGRSSAGKIGGTGEEEAGLHGEMQGGSGQQGEQTSAGSAEQSPQSAVMGQEQRGETNTNQMMAQMGVPHMGMQQGHAPAYDPSFVETGTTIPEA</sequence>
<name>A0A0C9W7J9_9AGAM</name>
<dbReference type="AlphaFoldDB" id="A0A0C9W7J9"/>
<dbReference type="EMBL" id="KN839908">
    <property type="protein sequence ID" value="KIJ58846.1"/>
    <property type="molecule type" value="Genomic_DNA"/>
</dbReference>
<accession>A0A0C9W7J9</accession>
<feature type="region of interest" description="Disordered" evidence="1">
    <location>
        <begin position="437"/>
        <end position="458"/>
    </location>
</feature>
<feature type="compositionally biased region" description="Low complexity" evidence="1">
    <location>
        <begin position="394"/>
        <end position="403"/>
    </location>
</feature>
<organism evidence="2 3">
    <name type="scientific">Hydnomerulius pinastri MD-312</name>
    <dbReference type="NCBI Taxonomy" id="994086"/>
    <lineage>
        <taxon>Eukaryota</taxon>
        <taxon>Fungi</taxon>
        <taxon>Dikarya</taxon>
        <taxon>Basidiomycota</taxon>
        <taxon>Agaricomycotina</taxon>
        <taxon>Agaricomycetes</taxon>
        <taxon>Agaricomycetidae</taxon>
        <taxon>Boletales</taxon>
        <taxon>Boletales incertae sedis</taxon>
        <taxon>Leucogyrophana</taxon>
    </lineage>
</organism>
<reference evidence="2 3" key="1">
    <citation type="submission" date="2014-04" db="EMBL/GenBank/DDBJ databases">
        <title>Evolutionary Origins and Diversification of the Mycorrhizal Mutualists.</title>
        <authorList>
            <consortium name="DOE Joint Genome Institute"/>
            <consortium name="Mycorrhizal Genomics Consortium"/>
            <person name="Kohler A."/>
            <person name="Kuo A."/>
            <person name="Nagy L.G."/>
            <person name="Floudas D."/>
            <person name="Copeland A."/>
            <person name="Barry K.W."/>
            <person name="Cichocki N."/>
            <person name="Veneault-Fourrey C."/>
            <person name="LaButti K."/>
            <person name="Lindquist E.A."/>
            <person name="Lipzen A."/>
            <person name="Lundell T."/>
            <person name="Morin E."/>
            <person name="Murat C."/>
            <person name="Riley R."/>
            <person name="Ohm R."/>
            <person name="Sun H."/>
            <person name="Tunlid A."/>
            <person name="Henrissat B."/>
            <person name="Grigoriev I.V."/>
            <person name="Hibbett D.S."/>
            <person name="Martin F."/>
        </authorList>
    </citation>
    <scope>NUCLEOTIDE SEQUENCE [LARGE SCALE GENOMIC DNA]</scope>
    <source>
        <strain evidence="2 3">MD-312</strain>
    </source>
</reference>
<feature type="compositionally biased region" description="Polar residues" evidence="1">
    <location>
        <begin position="258"/>
        <end position="273"/>
    </location>
</feature>
<evidence type="ECO:0000313" key="3">
    <source>
        <dbReference type="Proteomes" id="UP000053820"/>
    </source>
</evidence>
<dbReference type="OrthoDB" id="128308at2759"/>
<gene>
    <name evidence="2" type="ORF">HYDPIDRAFT_119095</name>
</gene>
<feature type="region of interest" description="Disordered" evidence="1">
    <location>
        <begin position="37"/>
        <end position="66"/>
    </location>
</feature>
<keyword evidence="3" id="KW-1185">Reference proteome</keyword>
<evidence type="ECO:0000313" key="2">
    <source>
        <dbReference type="EMBL" id="KIJ58846.1"/>
    </source>
</evidence>
<feature type="region of interest" description="Disordered" evidence="1">
    <location>
        <begin position="256"/>
        <end position="280"/>
    </location>
</feature>